<gene>
    <name evidence="2" type="ORF">Tcan_06765</name>
</gene>
<protein>
    <submittedName>
        <fullName evidence="2">Uncharacterized protein</fullName>
    </submittedName>
</protein>
<name>A0A0B2VGZ4_TOXCA</name>
<proteinExistence type="predicted"/>
<feature type="transmembrane region" description="Helical" evidence="1">
    <location>
        <begin position="127"/>
        <end position="147"/>
    </location>
</feature>
<dbReference type="AlphaFoldDB" id="A0A0B2VGZ4"/>
<organism evidence="2 3">
    <name type="scientific">Toxocara canis</name>
    <name type="common">Canine roundworm</name>
    <dbReference type="NCBI Taxonomy" id="6265"/>
    <lineage>
        <taxon>Eukaryota</taxon>
        <taxon>Metazoa</taxon>
        <taxon>Ecdysozoa</taxon>
        <taxon>Nematoda</taxon>
        <taxon>Chromadorea</taxon>
        <taxon>Rhabditida</taxon>
        <taxon>Spirurina</taxon>
        <taxon>Ascaridomorpha</taxon>
        <taxon>Ascaridoidea</taxon>
        <taxon>Toxocaridae</taxon>
        <taxon>Toxocara</taxon>
    </lineage>
</organism>
<keyword evidence="1" id="KW-0472">Membrane</keyword>
<evidence type="ECO:0000256" key="1">
    <source>
        <dbReference type="SAM" id="Phobius"/>
    </source>
</evidence>
<dbReference type="EMBL" id="JPKZ01001309">
    <property type="protein sequence ID" value="KHN82781.1"/>
    <property type="molecule type" value="Genomic_DNA"/>
</dbReference>
<reference evidence="2 3" key="1">
    <citation type="submission" date="2014-11" db="EMBL/GenBank/DDBJ databases">
        <title>Genetic blueprint of the zoonotic pathogen Toxocara canis.</title>
        <authorList>
            <person name="Zhu X.-Q."/>
            <person name="Korhonen P.K."/>
            <person name="Cai H."/>
            <person name="Young N.D."/>
            <person name="Nejsum P."/>
            <person name="von Samson-Himmelstjerna G."/>
            <person name="Boag P.R."/>
            <person name="Tan P."/>
            <person name="Li Q."/>
            <person name="Min J."/>
            <person name="Yang Y."/>
            <person name="Wang X."/>
            <person name="Fang X."/>
            <person name="Hall R.S."/>
            <person name="Hofmann A."/>
            <person name="Sternberg P.W."/>
            <person name="Jex A.R."/>
            <person name="Gasser R.B."/>
        </authorList>
    </citation>
    <scope>NUCLEOTIDE SEQUENCE [LARGE SCALE GENOMIC DNA]</scope>
    <source>
        <strain evidence="2">PN_DK_2014</strain>
    </source>
</reference>
<sequence>MRISFRPTGTHPWLFVDLFLSNIYVRMFISGFDEVPHAAEHVTSRSDELVFQRNRSESSFNYWPVLTHTHTKVERFDYHYVSQARAAPRLCRFGNIPDIDPLLTPIERREVRTYNSNHECFDCCCTLVVPLVIVIAMAVIIIVFALLA</sequence>
<keyword evidence="3" id="KW-1185">Reference proteome</keyword>
<comment type="caution">
    <text evidence="2">The sequence shown here is derived from an EMBL/GenBank/DDBJ whole genome shotgun (WGS) entry which is preliminary data.</text>
</comment>
<keyword evidence="1" id="KW-0812">Transmembrane</keyword>
<evidence type="ECO:0000313" key="2">
    <source>
        <dbReference type="EMBL" id="KHN82781.1"/>
    </source>
</evidence>
<evidence type="ECO:0000313" key="3">
    <source>
        <dbReference type="Proteomes" id="UP000031036"/>
    </source>
</evidence>
<dbReference type="Proteomes" id="UP000031036">
    <property type="component" value="Unassembled WGS sequence"/>
</dbReference>
<accession>A0A0B2VGZ4</accession>
<keyword evidence="1" id="KW-1133">Transmembrane helix</keyword>